<dbReference type="OrthoDB" id="948250at2"/>
<dbReference type="InterPro" id="IPR016181">
    <property type="entry name" value="Acyl_CoA_acyltransferase"/>
</dbReference>
<feature type="domain" description="N-acetyltransferase" evidence="1">
    <location>
        <begin position="25"/>
        <end position="187"/>
    </location>
</feature>
<dbReference type="SUPFAM" id="SSF55729">
    <property type="entry name" value="Acyl-CoA N-acyltransferases (Nat)"/>
    <property type="match status" value="1"/>
</dbReference>
<dbReference type="CDD" id="cd04301">
    <property type="entry name" value="NAT_SF"/>
    <property type="match status" value="1"/>
</dbReference>
<name>A0A521EFC9_9BACL</name>
<gene>
    <name evidence="2" type="ORF">SAMN06264849_10914</name>
</gene>
<dbReference type="PANTHER" id="PTHR43415">
    <property type="entry name" value="SPERMIDINE N(1)-ACETYLTRANSFERASE"/>
    <property type="match status" value="1"/>
</dbReference>
<keyword evidence="3" id="KW-1185">Reference proteome</keyword>
<dbReference type="Gene3D" id="3.40.630.30">
    <property type="match status" value="1"/>
</dbReference>
<dbReference type="PANTHER" id="PTHR43415:SF3">
    <property type="entry name" value="GNAT-FAMILY ACETYLTRANSFERASE"/>
    <property type="match status" value="1"/>
</dbReference>
<evidence type="ECO:0000313" key="3">
    <source>
        <dbReference type="Proteomes" id="UP000315636"/>
    </source>
</evidence>
<dbReference type="EMBL" id="FXTI01000009">
    <property type="protein sequence ID" value="SMO82599.1"/>
    <property type="molecule type" value="Genomic_DNA"/>
</dbReference>
<dbReference type="AlphaFoldDB" id="A0A521EFC9"/>
<accession>A0A521EFC9</accession>
<protein>
    <recommendedName>
        <fullName evidence="1">N-acetyltransferase domain-containing protein</fullName>
    </recommendedName>
</protein>
<reference evidence="2 3" key="1">
    <citation type="submission" date="2017-05" db="EMBL/GenBank/DDBJ databases">
        <authorList>
            <person name="Varghese N."/>
            <person name="Submissions S."/>
        </authorList>
    </citation>
    <scope>NUCLEOTIDE SEQUENCE [LARGE SCALE GENOMIC DNA]</scope>
    <source>
        <strain evidence="2 3">DSM 45474</strain>
    </source>
</reference>
<dbReference type="GO" id="GO:0016747">
    <property type="term" value="F:acyltransferase activity, transferring groups other than amino-acyl groups"/>
    <property type="evidence" value="ECO:0007669"/>
    <property type="project" value="InterPro"/>
</dbReference>
<evidence type="ECO:0000313" key="2">
    <source>
        <dbReference type="EMBL" id="SMO82599.1"/>
    </source>
</evidence>
<dbReference type="Proteomes" id="UP000315636">
    <property type="component" value="Unassembled WGS sequence"/>
</dbReference>
<dbReference type="PROSITE" id="PS51186">
    <property type="entry name" value="GNAT"/>
    <property type="match status" value="1"/>
</dbReference>
<dbReference type="Pfam" id="PF00583">
    <property type="entry name" value="Acetyltransf_1"/>
    <property type="match status" value="1"/>
</dbReference>
<organism evidence="2 3">
    <name type="scientific">Melghirimyces algeriensis</name>
    <dbReference type="NCBI Taxonomy" id="910412"/>
    <lineage>
        <taxon>Bacteria</taxon>
        <taxon>Bacillati</taxon>
        <taxon>Bacillota</taxon>
        <taxon>Bacilli</taxon>
        <taxon>Bacillales</taxon>
        <taxon>Thermoactinomycetaceae</taxon>
        <taxon>Melghirimyces</taxon>
    </lineage>
</organism>
<proteinExistence type="predicted"/>
<dbReference type="RefSeq" id="WP_142506164.1">
    <property type="nucleotide sequence ID" value="NZ_FXTI01000009.1"/>
</dbReference>
<dbReference type="InterPro" id="IPR000182">
    <property type="entry name" value="GNAT_dom"/>
</dbReference>
<sequence>MVVDLKQMASKHLEKNNYRVKGHQVIIRQAVPEDAEELRKRFARVVQEEVYLDETPDDLPDIREKRREIKEIRDSEGMYAVVKVDGKIAGSAQLKRGSKGISHHTAQFRTWLTPGYRGMGLGKKLMEYTINWAKKHGIEKINLDVWDTNDRAIRLYRKYGFRVEGCRRRQAIFDGKYVDEVFMARFL</sequence>
<evidence type="ECO:0000259" key="1">
    <source>
        <dbReference type="PROSITE" id="PS51186"/>
    </source>
</evidence>